<name>A0A6C0JVM3_9ZZZZ</name>
<proteinExistence type="predicted"/>
<dbReference type="Pfam" id="PF04070">
    <property type="entry name" value="DUF378"/>
    <property type="match status" value="1"/>
</dbReference>
<reference evidence="2" key="1">
    <citation type="journal article" date="2020" name="Nature">
        <title>Giant virus diversity and host interactions through global metagenomics.</title>
        <authorList>
            <person name="Schulz F."/>
            <person name="Roux S."/>
            <person name="Paez-Espino D."/>
            <person name="Jungbluth S."/>
            <person name="Walsh D.A."/>
            <person name="Denef V.J."/>
            <person name="McMahon K.D."/>
            <person name="Konstantinidis K.T."/>
            <person name="Eloe-Fadrosh E.A."/>
            <person name="Kyrpides N.C."/>
            <person name="Woyke T."/>
        </authorList>
    </citation>
    <scope>NUCLEOTIDE SEQUENCE</scope>
    <source>
        <strain evidence="2">GVMAG-S-1101164-105</strain>
    </source>
</reference>
<dbReference type="EMBL" id="MN740737">
    <property type="protein sequence ID" value="QHU09433.1"/>
    <property type="molecule type" value="Genomic_DNA"/>
</dbReference>
<evidence type="ECO:0000256" key="1">
    <source>
        <dbReference type="SAM" id="Phobius"/>
    </source>
</evidence>
<feature type="transmembrane region" description="Helical" evidence="1">
    <location>
        <begin position="48"/>
        <end position="69"/>
    </location>
</feature>
<sequence>MDVLPNTNPTFMMINKKLYMLIVALVLIGGINWLVIGTTGLDLVKNFLGRRTASVVYIIVGVSALLLALRRDVYLPFLGQTLFPAEALTLKTPQGANESVTIRTKPGARVVYWAAEPDMHADGKGLKYWNEAYKNLENSGVVKADDQGVATLRIRGAPQPYRVGFFMTLKPHVHFRVEGANGFFGPVKTKFIESGSVDSFANAL</sequence>
<dbReference type="AlphaFoldDB" id="A0A6C0JVM3"/>
<feature type="transmembrane region" description="Helical" evidence="1">
    <location>
        <begin position="18"/>
        <end position="36"/>
    </location>
</feature>
<organism evidence="2">
    <name type="scientific">viral metagenome</name>
    <dbReference type="NCBI Taxonomy" id="1070528"/>
    <lineage>
        <taxon>unclassified sequences</taxon>
        <taxon>metagenomes</taxon>
        <taxon>organismal metagenomes</taxon>
    </lineage>
</organism>
<accession>A0A6C0JVM3</accession>
<dbReference type="InterPro" id="IPR007211">
    <property type="entry name" value="DUF378"/>
</dbReference>
<protein>
    <submittedName>
        <fullName evidence="2">Uncharacterized protein</fullName>
    </submittedName>
</protein>
<evidence type="ECO:0000313" key="2">
    <source>
        <dbReference type="EMBL" id="QHU09433.1"/>
    </source>
</evidence>
<keyword evidence="1" id="KW-1133">Transmembrane helix</keyword>
<keyword evidence="1" id="KW-0472">Membrane</keyword>
<keyword evidence="1" id="KW-0812">Transmembrane</keyword>